<dbReference type="SUPFAM" id="SSF82714">
    <property type="entry name" value="Multidrug efflux transporter AcrB TolC docking domain, DN and DC subdomains"/>
    <property type="match status" value="2"/>
</dbReference>
<dbReference type="Gene3D" id="1.20.1640.10">
    <property type="entry name" value="Multidrug efflux transporter AcrB transmembrane domain"/>
    <property type="match status" value="2"/>
</dbReference>
<keyword evidence="6 9" id="KW-0812">Transmembrane</keyword>
<dbReference type="OrthoDB" id="9757876at2"/>
<dbReference type="PANTHER" id="PTHR32063">
    <property type="match status" value="1"/>
</dbReference>
<evidence type="ECO:0000313" key="11">
    <source>
        <dbReference type="Proteomes" id="UP000295662"/>
    </source>
</evidence>
<dbReference type="Pfam" id="PF00873">
    <property type="entry name" value="ACR_tran"/>
    <property type="match status" value="1"/>
</dbReference>
<dbReference type="Gene3D" id="3.30.70.1430">
    <property type="entry name" value="Multidrug efflux transporter AcrB pore domain"/>
    <property type="match status" value="2"/>
</dbReference>
<dbReference type="NCBIfam" id="NF000282">
    <property type="entry name" value="RND_permease_1"/>
    <property type="match status" value="1"/>
</dbReference>
<dbReference type="AlphaFoldDB" id="A0A4V3FI37"/>
<evidence type="ECO:0000256" key="7">
    <source>
        <dbReference type="ARBA" id="ARBA00022989"/>
    </source>
</evidence>
<keyword evidence="4" id="KW-1003">Cell membrane</keyword>
<feature type="transmembrane region" description="Helical" evidence="9">
    <location>
        <begin position="872"/>
        <end position="890"/>
    </location>
</feature>
<feature type="transmembrane region" description="Helical" evidence="9">
    <location>
        <begin position="438"/>
        <end position="458"/>
    </location>
</feature>
<dbReference type="Proteomes" id="UP000295662">
    <property type="component" value="Unassembled WGS sequence"/>
</dbReference>
<dbReference type="GO" id="GO:0015562">
    <property type="term" value="F:efflux transmembrane transporter activity"/>
    <property type="evidence" value="ECO:0007669"/>
    <property type="project" value="InterPro"/>
</dbReference>
<evidence type="ECO:0000256" key="8">
    <source>
        <dbReference type="ARBA" id="ARBA00023136"/>
    </source>
</evidence>
<dbReference type="InterPro" id="IPR004764">
    <property type="entry name" value="MdtF-like"/>
</dbReference>
<dbReference type="SUPFAM" id="SSF82866">
    <property type="entry name" value="Multidrug efflux transporter AcrB transmembrane domain"/>
    <property type="match status" value="2"/>
</dbReference>
<feature type="transmembrane region" description="Helical" evidence="9">
    <location>
        <begin position="12"/>
        <end position="33"/>
    </location>
</feature>
<feature type="transmembrane region" description="Helical" evidence="9">
    <location>
        <begin position="967"/>
        <end position="988"/>
    </location>
</feature>
<keyword evidence="3" id="KW-0813">Transport</keyword>
<comment type="similarity">
    <text evidence="2">Belongs to the resistance-nodulation-cell division (RND) (TC 2.A.6) family.</text>
</comment>
<dbReference type="EMBL" id="SOCA01000001">
    <property type="protein sequence ID" value="TDU80873.1"/>
    <property type="molecule type" value="Genomic_DNA"/>
</dbReference>
<accession>A0A4V3FI37</accession>
<comment type="caution">
    <text evidence="10">The sequence shown here is derived from an EMBL/GenBank/DDBJ whole genome shotgun (WGS) entry which is preliminary data.</text>
</comment>
<dbReference type="GO" id="GO:0042910">
    <property type="term" value="F:xenobiotic transmembrane transporter activity"/>
    <property type="evidence" value="ECO:0007669"/>
    <property type="project" value="TreeGrafter"/>
</dbReference>
<evidence type="ECO:0000256" key="2">
    <source>
        <dbReference type="ARBA" id="ARBA00010942"/>
    </source>
</evidence>
<dbReference type="Gene3D" id="3.30.70.1320">
    <property type="entry name" value="Multidrug efflux transporter AcrB pore domain like"/>
    <property type="match status" value="1"/>
</dbReference>
<feature type="transmembrane region" description="Helical" evidence="9">
    <location>
        <begin position="923"/>
        <end position="946"/>
    </location>
</feature>
<gene>
    <name evidence="10" type="ORF">EI77_00173</name>
</gene>
<dbReference type="PRINTS" id="PR00702">
    <property type="entry name" value="ACRIFLAVINRP"/>
</dbReference>
<dbReference type="InterPro" id="IPR001036">
    <property type="entry name" value="Acrflvin-R"/>
</dbReference>
<organism evidence="10 11">
    <name type="scientific">Prosthecobacter fusiformis</name>
    <dbReference type="NCBI Taxonomy" id="48464"/>
    <lineage>
        <taxon>Bacteria</taxon>
        <taxon>Pseudomonadati</taxon>
        <taxon>Verrucomicrobiota</taxon>
        <taxon>Verrucomicrobiia</taxon>
        <taxon>Verrucomicrobiales</taxon>
        <taxon>Verrucomicrobiaceae</taxon>
        <taxon>Prosthecobacter</taxon>
    </lineage>
</organism>
<dbReference type="Gene3D" id="3.30.2090.10">
    <property type="entry name" value="Multidrug efflux transporter AcrB TolC docking domain, DN and DC subdomains"/>
    <property type="match status" value="2"/>
</dbReference>
<comment type="subcellular location">
    <subcellularLocation>
        <location evidence="1">Cell inner membrane</location>
        <topology evidence="1">Multi-pass membrane protein</topology>
    </subcellularLocation>
</comment>
<dbReference type="Gene3D" id="3.30.70.1440">
    <property type="entry name" value="Multidrug efflux transporter AcrB pore domain"/>
    <property type="match status" value="1"/>
</dbReference>
<proteinExistence type="inferred from homology"/>
<evidence type="ECO:0000256" key="6">
    <source>
        <dbReference type="ARBA" id="ARBA00022692"/>
    </source>
</evidence>
<evidence type="ECO:0000256" key="9">
    <source>
        <dbReference type="SAM" id="Phobius"/>
    </source>
</evidence>
<evidence type="ECO:0000313" key="10">
    <source>
        <dbReference type="EMBL" id="TDU80873.1"/>
    </source>
</evidence>
<dbReference type="GO" id="GO:0009636">
    <property type="term" value="P:response to toxic substance"/>
    <property type="evidence" value="ECO:0007669"/>
    <property type="project" value="UniProtKB-ARBA"/>
</dbReference>
<dbReference type="FunFam" id="3.30.70.1430:FF:000001">
    <property type="entry name" value="Efflux pump membrane transporter"/>
    <property type="match status" value="1"/>
</dbReference>
<feature type="transmembrane region" description="Helical" evidence="9">
    <location>
        <begin position="1000"/>
        <end position="1024"/>
    </location>
</feature>
<protein>
    <submittedName>
        <fullName evidence="10">HAE1 family hydrophobic/amphiphilic exporter-1/multidrug efflux pump</fullName>
    </submittedName>
</protein>
<evidence type="ECO:0000256" key="3">
    <source>
        <dbReference type="ARBA" id="ARBA00022448"/>
    </source>
</evidence>
<reference evidence="10 11" key="1">
    <citation type="submission" date="2019-03" db="EMBL/GenBank/DDBJ databases">
        <title>Genomic Encyclopedia of Archaeal and Bacterial Type Strains, Phase II (KMG-II): from individual species to whole genera.</title>
        <authorList>
            <person name="Goeker M."/>
        </authorList>
    </citation>
    <scope>NUCLEOTIDE SEQUENCE [LARGE SCALE GENOMIC DNA]</scope>
    <source>
        <strain evidence="10 11">ATCC 25309</strain>
    </source>
</reference>
<feature type="transmembrane region" description="Helical" evidence="9">
    <location>
        <begin position="535"/>
        <end position="554"/>
    </location>
</feature>
<dbReference type="SUPFAM" id="SSF82693">
    <property type="entry name" value="Multidrug efflux transporter AcrB pore domain, PN1, PN2, PC1 and PC2 subdomains"/>
    <property type="match status" value="4"/>
</dbReference>
<keyword evidence="8 9" id="KW-0472">Membrane</keyword>
<evidence type="ECO:0000256" key="4">
    <source>
        <dbReference type="ARBA" id="ARBA00022475"/>
    </source>
</evidence>
<feature type="transmembrane region" description="Helical" evidence="9">
    <location>
        <begin position="367"/>
        <end position="389"/>
    </location>
</feature>
<feature type="transmembrane region" description="Helical" evidence="9">
    <location>
        <begin position="395"/>
        <end position="417"/>
    </location>
</feature>
<name>A0A4V3FI37_9BACT</name>
<evidence type="ECO:0000256" key="5">
    <source>
        <dbReference type="ARBA" id="ARBA00022519"/>
    </source>
</evidence>
<feature type="transmembrane region" description="Helical" evidence="9">
    <location>
        <begin position="897"/>
        <end position="917"/>
    </location>
</feature>
<dbReference type="GO" id="GO:0005886">
    <property type="term" value="C:plasma membrane"/>
    <property type="evidence" value="ECO:0007669"/>
    <property type="project" value="UniProtKB-SubCell"/>
</dbReference>
<feature type="transmembrane region" description="Helical" evidence="9">
    <location>
        <begin position="470"/>
        <end position="497"/>
    </location>
</feature>
<dbReference type="FunFam" id="1.20.1640.10:FF:000001">
    <property type="entry name" value="Efflux pump membrane transporter"/>
    <property type="match status" value="1"/>
</dbReference>
<sequence length="1049" mass="113252">MAHFFIKRRVFAMVLSILIVLVGWLGLTGLPIARYPNMTPPTIQVTAVYPGASSQVVEETVTSPLEQEINGAEDMLYMSSGSTSDGQCSIKVTFRVGKNIDDAAVDVQNRVARAQSRLPADVVKNGITVTKQSPDMLLVFAVSSENGEYDDLFLNNYAFLNLQPQMARVPGVGAVNIFTQKDYSMRVWLQPDKLANLGLTATDVTRALQEQNIQAAAGQIGAPPAEKGTEFQYSVNVRGRLVNAEEFGEIVITTLTDGTVVRLRDVARTELGGKDYASFGRINGSPAALIGIFQLPTANALDTAVACRERMEELSKSFPPGMVAKVSFDTTLFVTASLEEVMHTLAEAFVLVVLVVFIFLGNWRATFIPMLAVPVSLIGTFALFGALGFTINTLTLFALVLAIGIVVDDAIVVVEAVEHHIEHGLSPLEATKKAMDEVSGPVIAIALVLCSVFVPVSFMGGITGKLYQQFAMTLSVSVILSALVALSLTPALCVMLLRPRKETKGPMGRLLGVFNRWFDRLTGSYVKICRWMMRYAVIAAVLLLGIYTGIIGLLNRLPTSFLPDEDMGYMFVITTLPDGASQERTDKVLRKVEDILGKTPGVKDVITIGGLNLLSGARSSSAGVCIVSLKDWKERTDPSMQVGQLVPSIFARVSQIPEGMVIPTAPPPIQGLGNAGGVQFELQDRSGGTPQQLQGVADQFLGAAAEHPQLARVFSFYSTRVPQTFVELDRDKIKTLGIPLDGVFSSLQAYLGGIYVNDLTLFGRSFQVKVQAEPEYRMKPEDIYGIYTRNAEGGMVPFSTFAKVETVTGSDLLPHYNVYRTAEISATGKPGVSSGQVITAMEDLAKKHLPEGYGYEWTGTALQEKEASGQQTTIFGLALLFVFLVLAAQYESWAVPFAVLFGLPIGIFGAFMAAWLRGLTNDVYVQIGLVMLLGLAAKNAILIVEFARTRREEGMSIQEAALEGAKLRLRPIVMTSLAFILGVVPLVLSSGAGAASRQSLGTAVCFGMTAATVIGVFFIPWLYVMVQTLAEKISGAPKVEEPVPKAETH</sequence>
<feature type="transmembrane region" description="Helical" evidence="9">
    <location>
        <begin position="341"/>
        <end position="360"/>
    </location>
</feature>
<keyword evidence="7 9" id="KW-1133">Transmembrane helix</keyword>
<keyword evidence="5" id="KW-0997">Cell inner membrane</keyword>
<dbReference type="InterPro" id="IPR027463">
    <property type="entry name" value="AcrB_DN_DC_subdom"/>
</dbReference>
<dbReference type="RefSeq" id="WP_133792865.1">
    <property type="nucleotide sequence ID" value="NZ_SOCA01000001.1"/>
</dbReference>
<dbReference type="PANTHER" id="PTHR32063:SF11">
    <property type="entry name" value="CATION OR DRUG EFFLUX SYSTEM PROTEIN"/>
    <property type="match status" value="1"/>
</dbReference>
<keyword evidence="11" id="KW-1185">Reference proteome</keyword>
<evidence type="ECO:0000256" key="1">
    <source>
        <dbReference type="ARBA" id="ARBA00004429"/>
    </source>
</evidence>
<dbReference type="NCBIfam" id="TIGR00915">
    <property type="entry name" value="2A0602"/>
    <property type="match status" value="1"/>
</dbReference>